<dbReference type="OrthoDB" id="4832958at2"/>
<dbReference type="InterPro" id="IPR036380">
    <property type="entry name" value="Isochorismatase-like_sf"/>
</dbReference>
<keyword evidence="1 3" id="KW-0378">Hydrolase</keyword>
<dbReference type="InterPro" id="IPR000868">
    <property type="entry name" value="Isochorismatase-like_dom"/>
</dbReference>
<dbReference type="GO" id="GO:0016787">
    <property type="term" value="F:hydrolase activity"/>
    <property type="evidence" value="ECO:0007669"/>
    <property type="project" value="UniProtKB-KW"/>
</dbReference>
<dbReference type="PANTHER" id="PTHR43540">
    <property type="entry name" value="PEROXYUREIDOACRYLATE/UREIDOACRYLATE AMIDOHYDROLASE-RELATED"/>
    <property type="match status" value="1"/>
</dbReference>
<evidence type="ECO:0000313" key="4">
    <source>
        <dbReference type="Proteomes" id="UP000244978"/>
    </source>
</evidence>
<dbReference type="Pfam" id="PF00857">
    <property type="entry name" value="Isochorismatase"/>
    <property type="match status" value="1"/>
</dbReference>
<evidence type="ECO:0000259" key="2">
    <source>
        <dbReference type="Pfam" id="PF00857"/>
    </source>
</evidence>
<accession>A0A2U1T1M5</accession>
<dbReference type="SUPFAM" id="SSF52499">
    <property type="entry name" value="Isochorismatase-like hydrolases"/>
    <property type="match status" value="1"/>
</dbReference>
<evidence type="ECO:0000256" key="1">
    <source>
        <dbReference type="ARBA" id="ARBA00022801"/>
    </source>
</evidence>
<protein>
    <submittedName>
        <fullName evidence="3">Cysteine hydrolase</fullName>
    </submittedName>
</protein>
<dbReference type="KEGG" id="salc:C2138_13015"/>
<dbReference type="PANTHER" id="PTHR43540:SF6">
    <property type="entry name" value="ISOCHORISMATASE-LIKE DOMAIN-CONTAINING PROTEIN"/>
    <property type="match status" value="1"/>
</dbReference>
<sequence>MATYSAERFAPETAALIVVDVQNDFCHPDGVSARKGHDVSAAVEMVPRLETLIEEARAAGATVIFIQTTHDLTVDSRVWNTRMGDIDTPEYDPNCRTGTWGADFYVVAPKPGDLVVNKHRYSAFAGTDLDMVLTTAGVKTIVLTGVATNVCVESTLRDGLFLEYNVALVPDCSAAYEPELHEGTIRNVQGMFGAVLDSDELISRWSPIPAELTA</sequence>
<gene>
    <name evidence="3" type="ORF">DF220_08010</name>
</gene>
<dbReference type="Gene3D" id="3.40.50.850">
    <property type="entry name" value="Isochorismatase-like"/>
    <property type="match status" value="1"/>
</dbReference>
<proteinExistence type="predicted"/>
<dbReference type="InterPro" id="IPR050272">
    <property type="entry name" value="Isochorismatase-like_hydrls"/>
</dbReference>
<organism evidence="3 4">
    <name type="scientific">Homoserinimonas hongtaonis</name>
    <dbReference type="NCBI Taxonomy" id="2079791"/>
    <lineage>
        <taxon>Bacteria</taxon>
        <taxon>Bacillati</taxon>
        <taxon>Actinomycetota</taxon>
        <taxon>Actinomycetes</taxon>
        <taxon>Micrococcales</taxon>
        <taxon>Microbacteriaceae</taxon>
        <taxon>Homoserinimonas</taxon>
    </lineage>
</organism>
<dbReference type="AlphaFoldDB" id="A0A2U1T1M5"/>
<keyword evidence="4" id="KW-1185">Reference proteome</keyword>
<name>A0A2U1T1M5_9MICO</name>
<dbReference type="Proteomes" id="UP000244978">
    <property type="component" value="Unassembled WGS sequence"/>
</dbReference>
<evidence type="ECO:0000313" key="3">
    <source>
        <dbReference type="EMBL" id="PWB97779.1"/>
    </source>
</evidence>
<comment type="caution">
    <text evidence="3">The sequence shown here is derived from an EMBL/GenBank/DDBJ whole genome shotgun (WGS) entry which is preliminary data.</text>
</comment>
<dbReference type="RefSeq" id="WP_108518465.1">
    <property type="nucleotide sequence ID" value="NZ_CP026951.1"/>
</dbReference>
<reference evidence="4" key="1">
    <citation type="submission" date="2018-04" db="EMBL/GenBank/DDBJ databases">
        <authorList>
            <person name="Liu S."/>
            <person name="Wang Z."/>
            <person name="Li J."/>
        </authorList>
    </citation>
    <scope>NUCLEOTIDE SEQUENCE [LARGE SCALE GENOMIC DNA]</scope>
    <source>
        <strain evidence="4">S1194</strain>
    </source>
</reference>
<feature type="domain" description="Isochorismatase-like" evidence="2">
    <location>
        <begin position="14"/>
        <end position="200"/>
    </location>
</feature>
<dbReference type="CDD" id="cd00431">
    <property type="entry name" value="cysteine_hydrolases"/>
    <property type="match status" value="1"/>
</dbReference>
<dbReference type="EMBL" id="QEEX01000001">
    <property type="protein sequence ID" value="PWB97779.1"/>
    <property type="molecule type" value="Genomic_DNA"/>
</dbReference>